<evidence type="ECO:0000313" key="1">
    <source>
        <dbReference type="EMBL" id="PTQ81733.1"/>
    </source>
</evidence>
<sequence length="221" mass="24516">MSSALSTCLTSVISIAIPPALDDIAEFALKLLQLYVKELGVVACKRAECEVAIIGFCPVEHKLKMYYLTPSINQGELEYKLEKHPDDQGDDFVFLLGADKSRIRKNIEAFRRERLKDISWWRAPKNVISDEVENSDNPTIGGHLQLGICNQLGFQVYSVCRPYSLGGAAYLSYLGLNVSSDFGQIGSCRIGMPVCYDSSHYAKAQRGNPMRGNPMSSVQQN</sequence>
<dbReference type="RefSeq" id="WP_107761943.1">
    <property type="nucleotide sequence ID" value="NZ_QAOK01000008.1"/>
</dbReference>
<accession>A0A2T5ID38</accession>
<reference evidence="1 2" key="1">
    <citation type="submission" date="2018-04" db="EMBL/GenBank/DDBJ databases">
        <title>Active sludge and wastewater microbial communities from Klosterneuburg, Austria.</title>
        <authorList>
            <person name="Wagner M."/>
        </authorList>
    </citation>
    <scope>NUCLEOTIDE SEQUENCE [LARGE SCALE GENOMIC DNA]</scope>
    <source>
        <strain evidence="1 2">Nl12</strain>
    </source>
</reference>
<organism evidence="1 2">
    <name type="scientific">Nitrosospira multiformis</name>
    <dbReference type="NCBI Taxonomy" id="1231"/>
    <lineage>
        <taxon>Bacteria</taxon>
        <taxon>Pseudomonadati</taxon>
        <taxon>Pseudomonadota</taxon>
        <taxon>Betaproteobacteria</taxon>
        <taxon>Nitrosomonadales</taxon>
        <taxon>Nitrosomonadaceae</taxon>
        <taxon>Nitrosospira</taxon>
    </lineage>
</organism>
<dbReference type="EMBL" id="QAOK01000008">
    <property type="protein sequence ID" value="PTQ81733.1"/>
    <property type="molecule type" value="Genomic_DNA"/>
</dbReference>
<protein>
    <submittedName>
        <fullName evidence="1">Uncharacterized protein</fullName>
    </submittedName>
</protein>
<comment type="caution">
    <text evidence="1">The sequence shown here is derived from an EMBL/GenBank/DDBJ whole genome shotgun (WGS) entry which is preliminary data.</text>
</comment>
<dbReference type="Proteomes" id="UP000244152">
    <property type="component" value="Unassembled WGS sequence"/>
</dbReference>
<dbReference type="AlphaFoldDB" id="A0A2T5ID38"/>
<gene>
    <name evidence="1" type="ORF">C8R21_108111</name>
</gene>
<name>A0A2T5ID38_9PROT</name>
<proteinExistence type="predicted"/>
<evidence type="ECO:0000313" key="2">
    <source>
        <dbReference type="Proteomes" id="UP000244152"/>
    </source>
</evidence>